<dbReference type="GO" id="GO:0061817">
    <property type="term" value="P:endoplasmic reticulum-plasma membrane tethering"/>
    <property type="evidence" value="ECO:0007669"/>
    <property type="project" value="TreeGrafter"/>
</dbReference>
<comment type="similarity">
    <text evidence="2">Belongs to the VAMP-associated protein (VAP) (TC 9.B.17) family.</text>
</comment>
<dbReference type="EMBL" id="KZ454994">
    <property type="protein sequence ID" value="PKI82664.1"/>
    <property type="molecule type" value="Genomic_DNA"/>
</dbReference>
<dbReference type="GO" id="GO:0005886">
    <property type="term" value="C:plasma membrane"/>
    <property type="evidence" value="ECO:0007669"/>
    <property type="project" value="TreeGrafter"/>
</dbReference>
<dbReference type="Proteomes" id="UP000232875">
    <property type="component" value="Unassembled WGS sequence"/>
</dbReference>
<dbReference type="Gene3D" id="2.60.40.10">
    <property type="entry name" value="Immunoglobulins"/>
    <property type="match status" value="1"/>
</dbReference>
<dbReference type="RefSeq" id="XP_056064745.1">
    <property type="nucleotide sequence ID" value="XM_056208770.1"/>
</dbReference>
<organism evidence="8 9">
    <name type="scientific">Malassezia vespertilionis</name>
    <dbReference type="NCBI Taxonomy" id="2020962"/>
    <lineage>
        <taxon>Eukaryota</taxon>
        <taxon>Fungi</taxon>
        <taxon>Dikarya</taxon>
        <taxon>Basidiomycota</taxon>
        <taxon>Ustilaginomycotina</taxon>
        <taxon>Malasseziomycetes</taxon>
        <taxon>Malasseziales</taxon>
        <taxon>Malasseziaceae</taxon>
        <taxon>Malassezia</taxon>
    </lineage>
</organism>
<evidence type="ECO:0000313" key="8">
    <source>
        <dbReference type="EMBL" id="PKI82664.1"/>
    </source>
</evidence>
<dbReference type="InterPro" id="IPR008962">
    <property type="entry name" value="PapD-like_sf"/>
</dbReference>
<evidence type="ECO:0000259" key="7">
    <source>
        <dbReference type="PROSITE" id="PS50202"/>
    </source>
</evidence>
<dbReference type="InterPro" id="IPR000535">
    <property type="entry name" value="MSP_dom"/>
</dbReference>
<dbReference type="GeneID" id="80903471"/>
<name>A0A2N1J7Y5_9BASI</name>
<dbReference type="InterPro" id="IPR013783">
    <property type="entry name" value="Ig-like_fold"/>
</dbReference>
<evidence type="ECO:0000256" key="1">
    <source>
        <dbReference type="ARBA" id="ARBA00004211"/>
    </source>
</evidence>
<dbReference type="PANTHER" id="PTHR10809:SF6">
    <property type="entry name" value="AT11025P-RELATED"/>
    <property type="match status" value="1"/>
</dbReference>
<dbReference type="PROSITE" id="PS50202">
    <property type="entry name" value="MSP"/>
    <property type="match status" value="1"/>
</dbReference>
<dbReference type="PANTHER" id="PTHR10809">
    <property type="entry name" value="VESICLE-ASSOCIATED MEMBRANE PROTEIN-ASSOCIATED PROTEIN"/>
    <property type="match status" value="1"/>
</dbReference>
<evidence type="ECO:0000256" key="6">
    <source>
        <dbReference type="SAM" id="Phobius"/>
    </source>
</evidence>
<feature type="domain" description="MSP" evidence="7">
    <location>
        <begin position="1"/>
        <end position="114"/>
    </location>
</feature>
<dbReference type="STRING" id="2020962.A0A2N1J7Y5"/>
<dbReference type="GO" id="GO:0005789">
    <property type="term" value="C:endoplasmic reticulum membrane"/>
    <property type="evidence" value="ECO:0007669"/>
    <property type="project" value="InterPro"/>
</dbReference>
<dbReference type="InterPro" id="IPR016763">
    <property type="entry name" value="VAP"/>
</dbReference>
<feature type="transmembrane region" description="Helical" evidence="6">
    <location>
        <begin position="225"/>
        <end position="244"/>
    </location>
</feature>
<evidence type="ECO:0000256" key="3">
    <source>
        <dbReference type="ARBA" id="ARBA00022692"/>
    </source>
</evidence>
<evidence type="ECO:0000256" key="2">
    <source>
        <dbReference type="ARBA" id="ARBA00008932"/>
    </source>
</evidence>
<dbReference type="SUPFAM" id="SSF49354">
    <property type="entry name" value="PapD-like"/>
    <property type="match status" value="1"/>
</dbReference>
<dbReference type="Pfam" id="PF00635">
    <property type="entry name" value="Motile_Sperm"/>
    <property type="match status" value="1"/>
</dbReference>
<proteinExistence type="inferred from homology"/>
<evidence type="ECO:0000313" key="9">
    <source>
        <dbReference type="Proteomes" id="UP000232875"/>
    </source>
</evidence>
<dbReference type="AlphaFoldDB" id="A0A2N1J7Y5"/>
<evidence type="ECO:0000256" key="5">
    <source>
        <dbReference type="ARBA" id="ARBA00023136"/>
    </source>
</evidence>
<accession>A0A2N1J7Y5</accession>
<sequence>MSVDSPFRVAKKSMILTNGNDQPVAFKVKTTAPKQYCVRPNSGRIEPGERVEVQVLLQPMKEEPPASAKCRDKFLVQSALIPTDKETLPINEFWAVQERQKDSVFEHKLRCVFLPSSSATVPEEYEGDAQAVAGAGDVGAGAGAGTAYMGSRGYGGNDFAPRAGAGVQPPITAGSFSAVNTPASQPVSLPAVPVAASSEDLQSEVQRLRAQLNSRTQLESKKGGVPVHIVAAIAIAVFAVTYLFF</sequence>
<gene>
    <name evidence="8" type="primary">SCS2</name>
    <name evidence="8" type="ORF">MVES_003512</name>
</gene>
<keyword evidence="9" id="KW-1185">Reference proteome</keyword>
<dbReference type="PIRSF" id="PIRSF019693">
    <property type="entry name" value="VAMP-associated"/>
    <property type="match status" value="1"/>
</dbReference>
<keyword evidence="3 6" id="KW-0812">Transmembrane</keyword>
<evidence type="ECO:0000256" key="4">
    <source>
        <dbReference type="ARBA" id="ARBA00022989"/>
    </source>
</evidence>
<dbReference type="GO" id="GO:0033149">
    <property type="term" value="F:FFAT motif binding"/>
    <property type="evidence" value="ECO:0007669"/>
    <property type="project" value="TreeGrafter"/>
</dbReference>
<protein>
    <submittedName>
        <fullName evidence="8">Scs2p</fullName>
    </submittedName>
</protein>
<keyword evidence="5 6" id="KW-0472">Membrane</keyword>
<reference evidence="8 9" key="1">
    <citation type="submission" date="2017-10" db="EMBL/GenBank/DDBJ databases">
        <title>A novel species of cold-tolerant Malassezia isolated from bats.</title>
        <authorList>
            <person name="Lorch J.M."/>
            <person name="Palmer J.M."/>
            <person name="Vanderwolf K.J."/>
            <person name="Schmidt K.Z."/>
            <person name="Verant M.L."/>
            <person name="Weller T.J."/>
            <person name="Blehert D.S."/>
        </authorList>
    </citation>
    <scope>NUCLEOTIDE SEQUENCE [LARGE SCALE GENOMIC DNA]</scope>
    <source>
        <strain evidence="8 9">NWHC:44797-103</strain>
    </source>
</reference>
<comment type="subcellular location">
    <subcellularLocation>
        <location evidence="1">Membrane</location>
        <topology evidence="1">Single-pass type IV membrane protein</topology>
    </subcellularLocation>
</comment>
<keyword evidence="4 6" id="KW-1133">Transmembrane helix</keyword>
<dbReference type="OrthoDB" id="264603at2759"/>
<dbReference type="GO" id="GO:0090158">
    <property type="term" value="P:endoplasmic reticulum membrane organization"/>
    <property type="evidence" value="ECO:0007669"/>
    <property type="project" value="TreeGrafter"/>
</dbReference>